<dbReference type="SUPFAM" id="SSF48371">
    <property type="entry name" value="ARM repeat"/>
    <property type="match status" value="1"/>
</dbReference>
<dbReference type="InterPro" id="IPR014825">
    <property type="entry name" value="DNA_alkylation"/>
</dbReference>
<dbReference type="Gene3D" id="1.25.40.290">
    <property type="entry name" value="ARM repeat domains"/>
    <property type="match status" value="1"/>
</dbReference>
<dbReference type="EMBL" id="FOIR01000006">
    <property type="protein sequence ID" value="SEW44256.1"/>
    <property type="molecule type" value="Genomic_DNA"/>
</dbReference>
<name>A0A1I0RSC7_9BACT</name>
<dbReference type="Proteomes" id="UP000199437">
    <property type="component" value="Unassembled WGS sequence"/>
</dbReference>
<dbReference type="InterPro" id="IPR016024">
    <property type="entry name" value="ARM-type_fold"/>
</dbReference>
<dbReference type="STRING" id="1267423.SAMN05216290_4056"/>
<organism evidence="1 2">
    <name type="scientific">Roseivirga pacifica</name>
    <dbReference type="NCBI Taxonomy" id="1267423"/>
    <lineage>
        <taxon>Bacteria</taxon>
        <taxon>Pseudomonadati</taxon>
        <taxon>Bacteroidota</taxon>
        <taxon>Cytophagia</taxon>
        <taxon>Cytophagales</taxon>
        <taxon>Roseivirgaceae</taxon>
        <taxon>Roseivirga</taxon>
    </lineage>
</organism>
<protein>
    <submittedName>
        <fullName evidence="1">3-methyladenine DNA glycosylase AlkC</fullName>
    </submittedName>
</protein>
<proteinExistence type="predicted"/>
<sequence length="272" mass="30857">MNPEILNRKGARKVEDIPQAVLSLLNKGEIETVNLTEWLAIDHAQLIQTVFPALGMDWELVERISNEIALQKKPSTMNTTKLVGAALYKHYANTAELDSVLDKLSSHKSDTIRCYAPFLIGLNERLSISEKLTKALRLVADKHFGVREVIWLALRPAIEADLDEAIEVLTEWTQSKDENVRRFTTEATRPRGVWCKHIERLKESPEIALPILEQLKSDTSKYVQDSVGNWLNDASKSKPEFVIKLCDKWSKASPTTATEKIVKRAKRSIDKK</sequence>
<evidence type="ECO:0000313" key="1">
    <source>
        <dbReference type="EMBL" id="SEW44256.1"/>
    </source>
</evidence>
<reference evidence="2" key="1">
    <citation type="submission" date="2016-10" db="EMBL/GenBank/DDBJ databases">
        <authorList>
            <person name="Varghese N."/>
            <person name="Submissions S."/>
        </authorList>
    </citation>
    <scope>NUCLEOTIDE SEQUENCE [LARGE SCALE GENOMIC DNA]</scope>
    <source>
        <strain evidence="2">CGMCC 1.12402</strain>
    </source>
</reference>
<dbReference type="OrthoDB" id="9797162at2"/>
<gene>
    <name evidence="1" type="ORF">SAMN05216290_4056</name>
</gene>
<keyword evidence="2" id="KW-1185">Reference proteome</keyword>
<accession>A0A1I0RSC7</accession>
<dbReference type="AlphaFoldDB" id="A0A1I0RSC7"/>
<dbReference type="Pfam" id="PF08713">
    <property type="entry name" value="DNA_alkylation"/>
    <property type="match status" value="1"/>
</dbReference>
<evidence type="ECO:0000313" key="2">
    <source>
        <dbReference type="Proteomes" id="UP000199437"/>
    </source>
</evidence>